<evidence type="ECO:0000313" key="12">
    <source>
        <dbReference type="EMBL" id="KFP30549.1"/>
    </source>
</evidence>
<evidence type="ECO:0000259" key="10">
    <source>
        <dbReference type="PROSITE" id="PS51075"/>
    </source>
</evidence>
<dbReference type="AlphaFoldDB" id="A0A091KS27"/>
<keyword evidence="13" id="KW-1185">Reference proteome</keyword>
<dbReference type="Pfam" id="PF03165">
    <property type="entry name" value="MH1"/>
    <property type="match status" value="1"/>
</dbReference>
<feature type="domain" description="MH2" evidence="11">
    <location>
        <begin position="195"/>
        <end position="388"/>
    </location>
</feature>
<dbReference type="Proteomes" id="UP000053615">
    <property type="component" value="Unassembled WGS sequence"/>
</dbReference>
<dbReference type="InterPro" id="IPR013019">
    <property type="entry name" value="MAD_homology_MH1"/>
</dbReference>
<dbReference type="PROSITE" id="PS51076">
    <property type="entry name" value="MH2"/>
    <property type="match status" value="1"/>
</dbReference>
<dbReference type="PROSITE" id="PS51075">
    <property type="entry name" value="MH1"/>
    <property type="match status" value="1"/>
</dbReference>
<dbReference type="GO" id="GO:0000981">
    <property type="term" value="F:DNA-binding transcription factor activity, RNA polymerase II-specific"/>
    <property type="evidence" value="ECO:0007669"/>
    <property type="project" value="TreeGrafter"/>
</dbReference>
<dbReference type="SUPFAM" id="SSF56366">
    <property type="entry name" value="SMAD MH1 domain"/>
    <property type="match status" value="1"/>
</dbReference>
<dbReference type="GO" id="GO:0009653">
    <property type="term" value="P:anatomical structure morphogenesis"/>
    <property type="evidence" value="ECO:0007669"/>
    <property type="project" value="TreeGrafter"/>
</dbReference>
<evidence type="ECO:0000313" key="13">
    <source>
        <dbReference type="Proteomes" id="UP000053615"/>
    </source>
</evidence>
<dbReference type="SMART" id="SM00523">
    <property type="entry name" value="DWA"/>
    <property type="match status" value="1"/>
</dbReference>
<comment type="similarity">
    <text evidence="1 9">Belongs to the dwarfin/SMAD family.</text>
</comment>
<dbReference type="GO" id="GO:0030154">
    <property type="term" value="P:cell differentiation"/>
    <property type="evidence" value="ECO:0007669"/>
    <property type="project" value="TreeGrafter"/>
</dbReference>
<dbReference type="PANTHER" id="PTHR13703">
    <property type="entry name" value="SMAD"/>
    <property type="match status" value="1"/>
</dbReference>
<keyword evidence="2 9" id="KW-0963">Cytoplasm</keyword>
<evidence type="ECO:0000256" key="4">
    <source>
        <dbReference type="ARBA" id="ARBA00022833"/>
    </source>
</evidence>
<evidence type="ECO:0000256" key="5">
    <source>
        <dbReference type="ARBA" id="ARBA00023015"/>
    </source>
</evidence>
<dbReference type="EMBL" id="KK539839">
    <property type="protein sequence ID" value="KFP30549.1"/>
    <property type="molecule type" value="Genomic_DNA"/>
</dbReference>
<sequence>RSLDGRLQVSHRKGLPHVIYCRLWRWPDLHSHHELKAIENCEYAFNLKKDEVCVNPYHYQRVETPVLPPVLVPRHTEILTELPPLDDYTHSIPENTNFPAGIEPQSNYIPGQINNHGSFAPQCHLSTWSTEIIEPIGFFLTETPPPGYISEDGETSDQQLNQSMDTAPNSVLSFLFWFLFFLDLQPVTYSEPAFWCSIAYYELNQRVGETFHASQPSLTVDGFTDPSNSERFCLGLLSNVNRNATVEMTRRHIGRGVRLYYIGGEVFAECLSDSAIFVQSPNCNQRYGWHPATVCKIPPGCNLKIFNNQEFAALLAQSVNQGFEAVYQLTRMCTIRMSFVKGWGAEYRRQTVTSTPCWIELHLNGPLQWLDKVLTQMGSPSVRCSSMS</sequence>
<keyword evidence="8 9" id="KW-0539">Nucleus</keyword>
<feature type="non-terminal residue" evidence="12">
    <location>
        <position position="1"/>
    </location>
</feature>
<accession>A0A091KS27</accession>
<name>A0A091KS27_COLST</name>
<dbReference type="CDD" id="cd10985">
    <property type="entry name" value="MH2_SMAD_2_3"/>
    <property type="match status" value="1"/>
</dbReference>
<keyword evidence="5 9" id="KW-0805">Transcription regulation</keyword>
<dbReference type="FunFam" id="2.60.200.10:FF:000001">
    <property type="entry name" value="Mothers against decapentaplegic homolog"/>
    <property type="match status" value="1"/>
</dbReference>
<dbReference type="GO" id="GO:0046872">
    <property type="term" value="F:metal ion binding"/>
    <property type="evidence" value="ECO:0007669"/>
    <property type="project" value="UniProtKB-KW"/>
</dbReference>
<organism evidence="12 13">
    <name type="scientific">Colius striatus</name>
    <name type="common">Speckled mousebird</name>
    <dbReference type="NCBI Taxonomy" id="57412"/>
    <lineage>
        <taxon>Eukaryota</taxon>
        <taxon>Metazoa</taxon>
        <taxon>Chordata</taxon>
        <taxon>Craniata</taxon>
        <taxon>Vertebrata</taxon>
        <taxon>Euteleostomi</taxon>
        <taxon>Archelosauria</taxon>
        <taxon>Archosauria</taxon>
        <taxon>Dinosauria</taxon>
        <taxon>Saurischia</taxon>
        <taxon>Theropoda</taxon>
        <taxon>Coelurosauria</taxon>
        <taxon>Aves</taxon>
        <taxon>Neognathae</taxon>
        <taxon>Neoaves</taxon>
        <taxon>Telluraves</taxon>
        <taxon>Coraciimorphae</taxon>
        <taxon>Coliiformes</taxon>
        <taxon>Coliidae</taxon>
        <taxon>Colius</taxon>
    </lineage>
</organism>
<dbReference type="Gene3D" id="3.90.520.10">
    <property type="entry name" value="SMAD MH1 domain"/>
    <property type="match status" value="1"/>
</dbReference>
<dbReference type="GO" id="GO:0070411">
    <property type="term" value="F:I-SMAD binding"/>
    <property type="evidence" value="ECO:0007669"/>
    <property type="project" value="TreeGrafter"/>
</dbReference>
<dbReference type="Gene3D" id="2.60.200.10">
    <property type="match status" value="1"/>
</dbReference>
<evidence type="ECO:0000256" key="2">
    <source>
        <dbReference type="ARBA" id="ARBA00022490"/>
    </source>
</evidence>
<keyword evidence="7 9" id="KW-0804">Transcription</keyword>
<keyword evidence="6" id="KW-0238">DNA-binding</keyword>
<dbReference type="InterPro" id="IPR003619">
    <property type="entry name" value="MAD_homology1_Dwarfin-type"/>
</dbReference>
<dbReference type="InterPro" id="IPR013790">
    <property type="entry name" value="Dwarfin"/>
</dbReference>
<dbReference type="SMART" id="SM00524">
    <property type="entry name" value="DWB"/>
    <property type="match status" value="1"/>
</dbReference>
<dbReference type="GO" id="GO:0045944">
    <property type="term" value="P:positive regulation of transcription by RNA polymerase II"/>
    <property type="evidence" value="ECO:0007669"/>
    <property type="project" value="TreeGrafter"/>
</dbReference>
<protein>
    <recommendedName>
        <fullName evidence="9">Mothers against decapentaplegic homolog</fullName>
        <shortName evidence="9">MAD homolog</shortName>
        <shortName evidence="9">Mothers against DPP homolog</shortName>
    </recommendedName>
    <alternativeName>
        <fullName evidence="9">SMAD family member</fullName>
    </alternativeName>
</protein>
<keyword evidence="4" id="KW-0862">Zinc</keyword>
<keyword evidence="3" id="KW-0479">Metal-binding</keyword>
<dbReference type="PANTHER" id="PTHR13703:SF42">
    <property type="entry name" value="MOTHERS AGAINST DECAPENTAPLEGIC HOMOLOG 2"/>
    <property type="match status" value="1"/>
</dbReference>
<dbReference type="InterPro" id="IPR017855">
    <property type="entry name" value="SMAD-like_dom_sf"/>
</dbReference>
<reference evidence="12 13" key="1">
    <citation type="submission" date="2014-04" db="EMBL/GenBank/DDBJ databases">
        <title>Genome evolution of avian class.</title>
        <authorList>
            <person name="Zhang G."/>
            <person name="Li C."/>
        </authorList>
    </citation>
    <scope>NUCLEOTIDE SEQUENCE [LARGE SCALE GENOMIC DNA]</scope>
    <source>
        <strain evidence="12">BGI_N325</strain>
    </source>
</reference>
<evidence type="ECO:0000259" key="11">
    <source>
        <dbReference type="PROSITE" id="PS51076"/>
    </source>
</evidence>
<dbReference type="GO" id="GO:0060395">
    <property type="term" value="P:SMAD protein signal transduction"/>
    <property type="evidence" value="ECO:0007669"/>
    <property type="project" value="TreeGrafter"/>
</dbReference>
<dbReference type="InterPro" id="IPR001132">
    <property type="entry name" value="SMAD_dom_Dwarfin-type"/>
</dbReference>
<feature type="non-terminal residue" evidence="12">
    <location>
        <position position="388"/>
    </location>
</feature>
<comment type="subcellular location">
    <subcellularLocation>
        <location evidence="9">Cytoplasm</location>
    </subcellularLocation>
    <subcellularLocation>
        <location evidence="9">Nucleus</location>
    </subcellularLocation>
</comment>
<evidence type="ECO:0000256" key="1">
    <source>
        <dbReference type="ARBA" id="ARBA00005545"/>
    </source>
</evidence>
<dbReference type="GO" id="GO:0007179">
    <property type="term" value="P:transforming growth factor beta receptor signaling pathway"/>
    <property type="evidence" value="ECO:0007669"/>
    <property type="project" value="TreeGrafter"/>
</dbReference>
<dbReference type="GO" id="GO:0005737">
    <property type="term" value="C:cytoplasm"/>
    <property type="evidence" value="ECO:0007669"/>
    <property type="project" value="UniProtKB-SubCell"/>
</dbReference>
<evidence type="ECO:0000256" key="8">
    <source>
        <dbReference type="ARBA" id="ARBA00023242"/>
    </source>
</evidence>
<feature type="domain" description="MH1" evidence="10">
    <location>
        <begin position="1"/>
        <end position="68"/>
    </location>
</feature>
<evidence type="ECO:0000256" key="3">
    <source>
        <dbReference type="ARBA" id="ARBA00022723"/>
    </source>
</evidence>
<proteinExistence type="inferred from homology"/>
<dbReference type="GO" id="GO:0000978">
    <property type="term" value="F:RNA polymerase II cis-regulatory region sequence-specific DNA binding"/>
    <property type="evidence" value="ECO:0007669"/>
    <property type="project" value="TreeGrafter"/>
</dbReference>
<evidence type="ECO:0000256" key="9">
    <source>
        <dbReference type="RuleBase" id="RU361195"/>
    </source>
</evidence>
<evidence type="ECO:0000256" key="7">
    <source>
        <dbReference type="ARBA" id="ARBA00023163"/>
    </source>
</evidence>
<dbReference type="GO" id="GO:0032924">
    <property type="term" value="P:activin receptor signaling pathway"/>
    <property type="evidence" value="ECO:0007669"/>
    <property type="project" value="TreeGrafter"/>
</dbReference>
<dbReference type="SUPFAM" id="SSF49879">
    <property type="entry name" value="SMAD/FHA domain"/>
    <property type="match status" value="1"/>
</dbReference>
<dbReference type="Pfam" id="PF03166">
    <property type="entry name" value="MH2"/>
    <property type="match status" value="1"/>
</dbReference>
<dbReference type="InterPro" id="IPR036578">
    <property type="entry name" value="SMAD_MH1_sf"/>
</dbReference>
<dbReference type="InterPro" id="IPR008984">
    <property type="entry name" value="SMAD_FHA_dom_sf"/>
</dbReference>
<dbReference type="GO" id="GO:0071144">
    <property type="term" value="C:heteromeric SMAD protein complex"/>
    <property type="evidence" value="ECO:0007669"/>
    <property type="project" value="TreeGrafter"/>
</dbReference>
<gene>
    <name evidence="12" type="ORF">N325_01163</name>
</gene>
<evidence type="ECO:0000256" key="6">
    <source>
        <dbReference type="ARBA" id="ARBA00023125"/>
    </source>
</evidence>